<dbReference type="SUPFAM" id="SSF53448">
    <property type="entry name" value="Nucleotide-diphospho-sugar transferases"/>
    <property type="match status" value="1"/>
</dbReference>
<protein>
    <submittedName>
        <fullName evidence="5">Uncharacterized protein</fullName>
    </submittedName>
</protein>
<proteinExistence type="inferred from homology"/>
<comment type="similarity">
    <text evidence="1">Belongs to the glycosyltransferase 2 family.</text>
</comment>
<dbReference type="Proteomes" id="UP000076021">
    <property type="component" value="Chromosome"/>
</dbReference>
<evidence type="ECO:0000256" key="2">
    <source>
        <dbReference type="SAM" id="MobiDB-lite"/>
    </source>
</evidence>
<dbReference type="CDD" id="cd00761">
    <property type="entry name" value="Glyco_tranf_GTA_type"/>
    <property type="match status" value="1"/>
</dbReference>
<dbReference type="STRING" id="241244.ATY39_17020"/>
<dbReference type="OrthoDB" id="396512at2"/>
<dbReference type="RefSeq" id="WP_066791775.1">
    <property type="nucleotide sequence ID" value="NZ_CP014806.1"/>
</dbReference>
<name>A0A143HI37_9BACL</name>
<dbReference type="PANTHER" id="PTHR22916:SF3">
    <property type="entry name" value="UDP-GLCNAC:BETAGAL BETA-1,3-N-ACETYLGLUCOSAMINYLTRANSFERASE-LIKE PROTEIN 1"/>
    <property type="match status" value="1"/>
</dbReference>
<dbReference type="Pfam" id="PF00535">
    <property type="entry name" value="Glycos_transf_2"/>
    <property type="match status" value="1"/>
</dbReference>
<dbReference type="Gene3D" id="3.90.550.10">
    <property type="entry name" value="Spore Coat Polysaccharide Biosynthesis Protein SpsA, Chain A"/>
    <property type="match status" value="1"/>
</dbReference>
<evidence type="ECO:0000259" key="3">
    <source>
        <dbReference type="Pfam" id="PF00535"/>
    </source>
</evidence>
<feature type="domain" description="TarS/TarP linker" evidence="4">
    <location>
        <begin position="224"/>
        <end position="321"/>
    </location>
</feature>
<dbReference type="InterPro" id="IPR029044">
    <property type="entry name" value="Nucleotide-diphossugar_trans"/>
</dbReference>
<evidence type="ECO:0000313" key="5">
    <source>
        <dbReference type="EMBL" id="AMX00932.1"/>
    </source>
</evidence>
<evidence type="ECO:0000313" key="6">
    <source>
        <dbReference type="Proteomes" id="UP000076021"/>
    </source>
</evidence>
<dbReference type="AlphaFoldDB" id="A0A143HI37"/>
<dbReference type="Pfam" id="PF22181">
    <property type="entry name" value="TarS_linker"/>
    <property type="match status" value="1"/>
</dbReference>
<evidence type="ECO:0000259" key="4">
    <source>
        <dbReference type="Pfam" id="PF22181"/>
    </source>
</evidence>
<dbReference type="KEGG" id="rst:ATY39_17020"/>
<organism evidence="5 6">
    <name type="scientific">Rummeliibacillus stabekisii</name>
    <dbReference type="NCBI Taxonomy" id="241244"/>
    <lineage>
        <taxon>Bacteria</taxon>
        <taxon>Bacillati</taxon>
        <taxon>Bacillota</taxon>
        <taxon>Bacilli</taxon>
        <taxon>Bacillales</taxon>
        <taxon>Caryophanaceae</taxon>
        <taxon>Rummeliibacillus</taxon>
    </lineage>
</organism>
<reference evidence="5 6" key="1">
    <citation type="journal article" date="2016" name="Genome Announc.">
        <title>Whole-Genome Sequence of Rummeliibacillus stabekisii Strain PP9 Isolated from Antarctic Soil.</title>
        <authorList>
            <person name="da Mota F.F."/>
            <person name="Vollu R.E."/>
            <person name="Jurelevicius D."/>
            <person name="Seldin L."/>
        </authorList>
    </citation>
    <scope>NUCLEOTIDE SEQUENCE [LARGE SCALE GENOMIC DNA]</scope>
    <source>
        <strain evidence="5 6">PP9</strain>
    </source>
</reference>
<accession>A0A143HI37</accession>
<dbReference type="GO" id="GO:0016758">
    <property type="term" value="F:hexosyltransferase activity"/>
    <property type="evidence" value="ECO:0007669"/>
    <property type="project" value="UniProtKB-ARBA"/>
</dbReference>
<reference evidence="6" key="2">
    <citation type="submission" date="2016-03" db="EMBL/GenBank/DDBJ databases">
        <authorList>
            <person name="Ploux O."/>
        </authorList>
    </citation>
    <scope>NUCLEOTIDE SEQUENCE [LARGE SCALE GENOMIC DNA]</scope>
    <source>
        <strain evidence="6">PP9</strain>
    </source>
</reference>
<feature type="domain" description="Glycosyltransferase 2-like" evidence="3">
    <location>
        <begin position="5"/>
        <end position="130"/>
    </location>
</feature>
<feature type="region of interest" description="Disordered" evidence="2">
    <location>
        <begin position="344"/>
        <end position="364"/>
    </location>
</feature>
<sequence>MKKVTVAVPVYNAEEYIETCLNSIVEQSLNKDEYEVIVVDDASTDRTQSILEYFKMRYPSLIQTIYRSENSGGASVPRNEALAMAQGEYIFFVDSDDYLGAEALERMYAYGHANSSDIVIGKYVGVKGRKVPEAIFAKGNLEKAEILDDSLFYALSALKMFRLEKVRALQLSFDADAIVAEDQAFTVAMYCNTEQISIVADYDCYFVTKHEDGHLSENELNTDLYFRLMADILHSIYQGSVGDTEYKHKLAGKFVTRMFRHGQSKDFFKNKHMTMGQKKEWLLAFSHFINENMPEEADRYVTATFSERLYYIRENDLYKLTIAEKLRTLTTDVKKLRKENKELKKEIKKLKSEKKSQSGNKTEG</sequence>
<dbReference type="EMBL" id="CP014806">
    <property type="protein sequence ID" value="AMX00932.1"/>
    <property type="molecule type" value="Genomic_DNA"/>
</dbReference>
<dbReference type="InterPro" id="IPR054028">
    <property type="entry name" value="TarS/TarP_linker"/>
</dbReference>
<dbReference type="InterPro" id="IPR001173">
    <property type="entry name" value="Glyco_trans_2-like"/>
</dbReference>
<evidence type="ECO:0000256" key="1">
    <source>
        <dbReference type="ARBA" id="ARBA00006739"/>
    </source>
</evidence>
<keyword evidence="6" id="KW-1185">Reference proteome</keyword>
<gene>
    <name evidence="5" type="ORF">ATY39_17020</name>
</gene>
<dbReference type="PANTHER" id="PTHR22916">
    <property type="entry name" value="GLYCOSYLTRANSFERASE"/>
    <property type="match status" value="1"/>
</dbReference>